<feature type="domain" description="Methyltransferase" evidence="1">
    <location>
        <begin position="60"/>
        <end position="158"/>
    </location>
</feature>
<organism evidence="2 3">
    <name type="scientific">Thermogemmatispora tikiterensis</name>
    <dbReference type="NCBI Taxonomy" id="1825093"/>
    <lineage>
        <taxon>Bacteria</taxon>
        <taxon>Bacillati</taxon>
        <taxon>Chloroflexota</taxon>
        <taxon>Ktedonobacteria</taxon>
        <taxon>Thermogemmatisporales</taxon>
        <taxon>Thermogemmatisporaceae</taxon>
        <taxon>Thermogemmatispora</taxon>
    </lineage>
</organism>
<gene>
    <name evidence="2" type="ORF">A4R35_22875</name>
</gene>
<dbReference type="GO" id="GO:0008168">
    <property type="term" value="F:methyltransferase activity"/>
    <property type="evidence" value="ECO:0007669"/>
    <property type="project" value="TreeGrafter"/>
</dbReference>
<dbReference type="InterPro" id="IPR041698">
    <property type="entry name" value="Methyltransf_25"/>
</dbReference>
<dbReference type="Proteomes" id="UP000248706">
    <property type="component" value="Unassembled WGS sequence"/>
</dbReference>
<evidence type="ECO:0000313" key="2">
    <source>
        <dbReference type="EMBL" id="RAQ98403.1"/>
    </source>
</evidence>
<evidence type="ECO:0000313" key="3">
    <source>
        <dbReference type="Proteomes" id="UP000248706"/>
    </source>
</evidence>
<dbReference type="CDD" id="cd02440">
    <property type="entry name" value="AdoMet_MTases"/>
    <property type="match status" value="1"/>
</dbReference>
<dbReference type="AlphaFoldDB" id="A0A328VRR4"/>
<comment type="caution">
    <text evidence="2">The sequence shown here is derived from an EMBL/GenBank/DDBJ whole genome shotgun (WGS) entry which is preliminary data.</text>
</comment>
<dbReference type="Pfam" id="PF13649">
    <property type="entry name" value="Methyltransf_25"/>
    <property type="match status" value="1"/>
</dbReference>
<dbReference type="Gene3D" id="3.40.50.150">
    <property type="entry name" value="Vaccinia Virus protein VP39"/>
    <property type="match status" value="1"/>
</dbReference>
<dbReference type="EMBL" id="MCIF01000002">
    <property type="protein sequence ID" value="RAQ98403.1"/>
    <property type="molecule type" value="Genomic_DNA"/>
</dbReference>
<accession>A0A328VRR4</accession>
<keyword evidence="3" id="KW-1185">Reference proteome</keyword>
<dbReference type="RefSeq" id="WP_112433667.1">
    <property type="nucleotide sequence ID" value="NZ_MCIF01000002.1"/>
</dbReference>
<dbReference type="PANTHER" id="PTHR43591">
    <property type="entry name" value="METHYLTRANSFERASE"/>
    <property type="match status" value="1"/>
</dbReference>
<dbReference type="SUPFAM" id="SSF53335">
    <property type="entry name" value="S-adenosyl-L-methionine-dependent methyltransferases"/>
    <property type="match status" value="1"/>
</dbReference>
<dbReference type="PANTHER" id="PTHR43591:SF24">
    <property type="entry name" value="2-METHOXY-6-POLYPRENYL-1,4-BENZOQUINOL METHYLASE, MITOCHONDRIAL"/>
    <property type="match status" value="1"/>
</dbReference>
<dbReference type="InterPro" id="IPR029063">
    <property type="entry name" value="SAM-dependent_MTases_sf"/>
</dbReference>
<reference evidence="2 3" key="1">
    <citation type="submission" date="2016-08" db="EMBL/GenBank/DDBJ databases">
        <title>Analysis of Carbohydrate Active Enzymes in Thermogemmatispora T81 Reveals Carbohydrate Degradation Ability.</title>
        <authorList>
            <person name="Tomazini A."/>
            <person name="Lal S."/>
            <person name="Stott M."/>
            <person name="Henrissat B."/>
            <person name="Polikarpov I."/>
            <person name="Sparling R."/>
            <person name="Levin D.B."/>
        </authorList>
    </citation>
    <scope>NUCLEOTIDE SEQUENCE [LARGE SCALE GENOMIC DNA]</scope>
    <source>
        <strain evidence="2 3">T81</strain>
    </source>
</reference>
<evidence type="ECO:0000259" key="1">
    <source>
        <dbReference type="Pfam" id="PF13649"/>
    </source>
</evidence>
<protein>
    <recommendedName>
        <fullName evidence="1">Methyltransferase domain-containing protein</fullName>
    </recommendedName>
</protein>
<dbReference type="OrthoDB" id="43862at2"/>
<name>A0A328VRR4_9CHLR</name>
<sequence length="294" mass="32126">MASPDEQDVAGQEAGAGSTYHIDTEQAAELARLMQQNRLAIEAMGGIFPEELALPQGGRVLDLACGPGGWVLEGAFLYPQADFIGVDISASMIEYARAQAQSRRLENASFLVMDVMKPMSFPDASFDVINGRLLSSFMLPAAWPELLKECWRLLKPGGVLCLTDTEGPLTNSEATERFFALGFQALKRAGQSFSPDGRHIGITPQLAPFLRQAGFEQVRLRASALDWSSESPAHYSFFKDVMILLEVSRPFLIQMGLATAEELERLAQQALAEMQADDFRGLVVAVVAWGRKPA</sequence>
<proteinExistence type="predicted"/>